<protein>
    <submittedName>
        <fullName evidence="2">Uncharacterized protein</fullName>
    </submittedName>
</protein>
<feature type="transmembrane region" description="Helical" evidence="1">
    <location>
        <begin position="12"/>
        <end position="32"/>
    </location>
</feature>
<name>A0A1F6DC19_9BACT</name>
<dbReference type="EMBL" id="MFLF01000021">
    <property type="protein sequence ID" value="OGG58969.1"/>
    <property type="molecule type" value="Genomic_DNA"/>
</dbReference>
<evidence type="ECO:0000313" key="2">
    <source>
        <dbReference type="EMBL" id="OGG58969.1"/>
    </source>
</evidence>
<accession>A0A1F6DC19</accession>
<evidence type="ECO:0000256" key="1">
    <source>
        <dbReference type="SAM" id="Phobius"/>
    </source>
</evidence>
<feature type="transmembrane region" description="Helical" evidence="1">
    <location>
        <begin position="193"/>
        <end position="216"/>
    </location>
</feature>
<keyword evidence="1" id="KW-0472">Membrane</keyword>
<proteinExistence type="predicted"/>
<dbReference type="Proteomes" id="UP000178794">
    <property type="component" value="Unassembled WGS sequence"/>
</dbReference>
<gene>
    <name evidence="2" type="ORF">A3C89_03730</name>
</gene>
<sequence>MDFLTNMLVGSAHTLEYSVTLVLAALLFVSVLRRGALRVLSVRTWWMLAAAWQVVFAGMLTSAQYRMWQGNEMTRELVTTPLAGDVPRLLLHAPVMPFLDGSSGYYVFYAYTHFWVPFLLALLGAGAVYGIFRFLQHRKPVAVGNEEVLLISGVAFLAGWPNMVVFVSLAFVLTVLHALYAHVRYGAAARTRMLPSIIAAAVITLLLQATIAAYTATLAV</sequence>
<organism evidence="2 3">
    <name type="scientific">Candidatus Kaiserbacteria bacterium RIFCSPHIGHO2_02_FULL_50_50</name>
    <dbReference type="NCBI Taxonomy" id="1798492"/>
    <lineage>
        <taxon>Bacteria</taxon>
        <taxon>Candidatus Kaiseribacteriota</taxon>
    </lineage>
</organism>
<keyword evidence="1" id="KW-0812">Transmembrane</keyword>
<feature type="transmembrane region" description="Helical" evidence="1">
    <location>
        <begin position="106"/>
        <end position="129"/>
    </location>
</feature>
<dbReference type="AlphaFoldDB" id="A0A1F6DC19"/>
<evidence type="ECO:0000313" key="3">
    <source>
        <dbReference type="Proteomes" id="UP000178794"/>
    </source>
</evidence>
<feature type="transmembrane region" description="Helical" evidence="1">
    <location>
        <begin position="44"/>
        <end position="65"/>
    </location>
</feature>
<dbReference type="STRING" id="1798492.A3C89_03730"/>
<reference evidence="2 3" key="1">
    <citation type="journal article" date="2016" name="Nat. Commun.">
        <title>Thousands of microbial genomes shed light on interconnected biogeochemical processes in an aquifer system.</title>
        <authorList>
            <person name="Anantharaman K."/>
            <person name="Brown C.T."/>
            <person name="Hug L.A."/>
            <person name="Sharon I."/>
            <person name="Castelle C.J."/>
            <person name="Probst A.J."/>
            <person name="Thomas B.C."/>
            <person name="Singh A."/>
            <person name="Wilkins M.J."/>
            <person name="Karaoz U."/>
            <person name="Brodie E.L."/>
            <person name="Williams K.H."/>
            <person name="Hubbard S.S."/>
            <person name="Banfield J.F."/>
        </authorList>
    </citation>
    <scope>NUCLEOTIDE SEQUENCE [LARGE SCALE GENOMIC DNA]</scope>
</reference>
<comment type="caution">
    <text evidence="2">The sequence shown here is derived from an EMBL/GenBank/DDBJ whole genome shotgun (WGS) entry which is preliminary data.</text>
</comment>
<keyword evidence="1" id="KW-1133">Transmembrane helix</keyword>
<feature type="transmembrane region" description="Helical" evidence="1">
    <location>
        <begin position="164"/>
        <end position="181"/>
    </location>
</feature>